<name>A0A0U1L3Z2_9FIRM</name>
<evidence type="ECO:0000313" key="2">
    <source>
        <dbReference type="EMBL" id="CQR74225.1"/>
    </source>
</evidence>
<dbReference type="Proteomes" id="UP000049855">
    <property type="component" value="Unassembled WGS sequence"/>
</dbReference>
<sequence length="40" mass="4662">MKYTCEQQVERIPSRLRRMPPLSEARVSECPVPEKSGLLF</sequence>
<accession>A0A0U1L3Z2</accession>
<keyword evidence="3" id="KW-1185">Reference proteome</keyword>
<dbReference type="AlphaFoldDB" id="A0A0U1L3Z2"/>
<feature type="region of interest" description="Disordered" evidence="1">
    <location>
        <begin position="14"/>
        <end position="40"/>
    </location>
</feature>
<proteinExistence type="predicted"/>
<gene>
    <name evidence="2" type="ORF">SpAn4DRAFT_0687</name>
</gene>
<evidence type="ECO:0000256" key="1">
    <source>
        <dbReference type="SAM" id="MobiDB-lite"/>
    </source>
</evidence>
<reference evidence="3" key="1">
    <citation type="submission" date="2015-03" db="EMBL/GenBank/DDBJ databases">
        <authorList>
            <person name="Nijsse Bart"/>
        </authorList>
    </citation>
    <scope>NUCLEOTIDE SEQUENCE [LARGE SCALE GENOMIC DNA]</scope>
</reference>
<dbReference type="EMBL" id="CTRP01000014">
    <property type="protein sequence ID" value="CQR74225.1"/>
    <property type="molecule type" value="Genomic_DNA"/>
</dbReference>
<evidence type="ECO:0000313" key="3">
    <source>
        <dbReference type="Proteomes" id="UP000049855"/>
    </source>
</evidence>
<protein>
    <submittedName>
        <fullName evidence="2">Uncharacterized protein</fullName>
    </submittedName>
</protein>
<organism evidence="2 3">
    <name type="scientific">Sporomusa ovata</name>
    <dbReference type="NCBI Taxonomy" id="2378"/>
    <lineage>
        <taxon>Bacteria</taxon>
        <taxon>Bacillati</taxon>
        <taxon>Bacillota</taxon>
        <taxon>Negativicutes</taxon>
        <taxon>Selenomonadales</taxon>
        <taxon>Sporomusaceae</taxon>
        <taxon>Sporomusa</taxon>
    </lineage>
</organism>